<evidence type="ECO:0000313" key="5">
    <source>
        <dbReference type="Proteomes" id="UP000829196"/>
    </source>
</evidence>
<dbReference type="SMART" id="SM00184">
    <property type="entry name" value="RING"/>
    <property type="match status" value="1"/>
</dbReference>
<evidence type="ECO:0000313" key="4">
    <source>
        <dbReference type="EMBL" id="KAI0497459.1"/>
    </source>
</evidence>
<organism evidence="4 5">
    <name type="scientific">Dendrobium nobile</name>
    <name type="common">Orchid</name>
    <dbReference type="NCBI Taxonomy" id="94219"/>
    <lineage>
        <taxon>Eukaryota</taxon>
        <taxon>Viridiplantae</taxon>
        <taxon>Streptophyta</taxon>
        <taxon>Embryophyta</taxon>
        <taxon>Tracheophyta</taxon>
        <taxon>Spermatophyta</taxon>
        <taxon>Magnoliopsida</taxon>
        <taxon>Liliopsida</taxon>
        <taxon>Asparagales</taxon>
        <taxon>Orchidaceae</taxon>
        <taxon>Epidendroideae</taxon>
        <taxon>Malaxideae</taxon>
        <taxon>Dendrobiinae</taxon>
        <taxon>Dendrobium</taxon>
    </lineage>
</organism>
<accession>A0A8T3AM03</accession>
<keyword evidence="1" id="KW-0479">Metal-binding</keyword>
<dbReference type="PROSITE" id="PS50089">
    <property type="entry name" value="ZF_RING_2"/>
    <property type="match status" value="1"/>
</dbReference>
<keyword evidence="2" id="KW-0812">Transmembrane</keyword>
<dbReference type="EMBL" id="JAGYWB010000015">
    <property type="protein sequence ID" value="KAI0497459.1"/>
    <property type="molecule type" value="Genomic_DNA"/>
</dbReference>
<dbReference type="InterPro" id="IPR001841">
    <property type="entry name" value="Znf_RING"/>
</dbReference>
<reference evidence="4" key="1">
    <citation type="journal article" date="2022" name="Front. Genet.">
        <title>Chromosome-Scale Assembly of the Dendrobium nobile Genome Provides Insights Into the Molecular Mechanism of the Biosynthesis of the Medicinal Active Ingredient of Dendrobium.</title>
        <authorList>
            <person name="Xu Q."/>
            <person name="Niu S.-C."/>
            <person name="Li K.-L."/>
            <person name="Zheng P.-J."/>
            <person name="Zhang X.-J."/>
            <person name="Jia Y."/>
            <person name="Liu Y."/>
            <person name="Niu Y.-X."/>
            <person name="Yu L.-H."/>
            <person name="Chen D.-F."/>
            <person name="Zhang G.-Q."/>
        </authorList>
    </citation>
    <scope>NUCLEOTIDE SEQUENCE</scope>
    <source>
        <tissue evidence="4">Leaf</tissue>
    </source>
</reference>
<protein>
    <recommendedName>
        <fullName evidence="3">RING-type domain-containing protein</fullName>
    </recommendedName>
</protein>
<feature type="domain" description="RING-type" evidence="3">
    <location>
        <begin position="44"/>
        <end position="90"/>
    </location>
</feature>
<keyword evidence="2" id="KW-1133">Transmembrane helix</keyword>
<dbReference type="Pfam" id="PF13639">
    <property type="entry name" value="zf-RING_2"/>
    <property type="match status" value="1"/>
</dbReference>
<sequence length="96" mass="10669">MGYDTAMTIIVLFLITAITFIFYLLYFRSTAPPPLHPGTTADCCAICLADYANEEREDNQIRILPDCGHVFHARCVGQWLGINPTCPICRSSVMLG</sequence>
<dbReference type="SUPFAM" id="SSF57850">
    <property type="entry name" value="RING/U-box"/>
    <property type="match status" value="1"/>
</dbReference>
<gene>
    <name evidence="4" type="ORF">KFK09_020687</name>
</gene>
<keyword evidence="2" id="KW-0472">Membrane</keyword>
<dbReference type="SMR" id="A0A8T3AM03"/>
<evidence type="ECO:0000256" key="2">
    <source>
        <dbReference type="SAM" id="Phobius"/>
    </source>
</evidence>
<name>A0A8T3AM03_DENNO</name>
<keyword evidence="1" id="KW-0862">Zinc</keyword>
<dbReference type="GO" id="GO:0008270">
    <property type="term" value="F:zinc ion binding"/>
    <property type="evidence" value="ECO:0007669"/>
    <property type="project" value="UniProtKB-KW"/>
</dbReference>
<dbReference type="InterPro" id="IPR013083">
    <property type="entry name" value="Znf_RING/FYVE/PHD"/>
</dbReference>
<dbReference type="PANTHER" id="PTHR46719">
    <property type="entry name" value="TRANSCRIPTION FACTOR C2H2 FAMILY-RELATED"/>
    <property type="match status" value="1"/>
</dbReference>
<dbReference type="PANTHER" id="PTHR46719:SF7">
    <property type="entry name" value="RING-H2 FINGER PROTEIN ATL71-RELATED"/>
    <property type="match status" value="1"/>
</dbReference>
<comment type="caution">
    <text evidence="4">The sequence shown here is derived from an EMBL/GenBank/DDBJ whole genome shotgun (WGS) entry which is preliminary data.</text>
</comment>
<keyword evidence="1" id="KW-0863">Zinc-finger</keyword>
<dbReference type="Gene3D" id="3.30.40.10">
    <property type="entry name" value="Zinc/RING finger domain, C3HC4 (zinc finger)"/>
    <property type="match status" value="1"/>
</dbReference>
<dbReference type="AlphaFoldDB" id="A0A8T3AM03"/>
<evidence type="ECO:0000259" key="3">
    <source>
        <dbReference type="PROSITE" id="PS50089"/>
    </source>
</evidence>
<dbReference type="Proteomes" id="UP000829196">
    <property type="component" value="Unassembled WGS sequence"/>
</dbReference>
<keyword evidence="5" id="KW-1185">Reference proteome</keyword>
<feature type="transmembrane region" description="Helical" evidence="2">
    <location>
        <begin position="6"/>
        <end position="26"/>
    </location>
</feature>
<proteinExistence type="predicted"/>
<dbReference type="OrthoDB" id="678282at2759"/>
<evidence type="ECO:0000256" key="1">
    <source>
        <dbReference type="PROSITE-ProRule" id="PRU00175"/>
    </source>
</evidence>
<dbReference type="InterPro" id="IPR045899">
    <property type="entry name" value="ATL71-like"/>
</dbReference>